<dbReference type="PANTHER" id="PTHR23026:SF125">
    <property type="entry name" value="OXYGEN-INSENSITIVE NAD(P)H NITROREDUCTASE"/>
    <property type="match status" value="1"/>
</dbReference>
<sequence length="222" mass="25747">MEKGNVKKQILDAFHFRHATKQFDSTKKISDEDFQFILETARLSPSSIGIEPWKFIVVQNQEFREELKEIAWGAAGQLPTASHFVIILARTSKDVRFDSNYITNHLRTVKGFPEEVIKEIPNRYRNFQEKFGLLDDERSIFDWSCKQTYIALANMMTAAAHIGIDSCPIEGFDYQLVHNLLEEKGLLEDDHFDVSMMVAFGYRAAEPRPKTRKELNEIVTWI</sequence>
<dbReference type="STRING" id="199441.BkAM31D_15795"/>
<dbReference type="GO" id="GO:0046256">
    <property type="term" value="P:2,4,6-trinitrotoluene catabolic process"/>
    <property type="evidence" value="ECO:0007669"/>
    <property type="project" value="TreeGrafter"/>
</dbReference>
<dbReference type="InterPro" id="IPR029479">
    <property type="entry name" value="Nitroreductase"/>
</dbReference>
<evidence type="ECO:0000259" key="8">
    <source>
        <dbReference type="Pfam" id="PF00881"/>
    </source>
</evidence>
<dbReference type="RefSeq" id="WP_066150816.1">
    <property type="nucleotide sequence ID" value="NZ_CP020814.1"/>
</dbReference>
<organism evidence="9 10">
    <name type="scientific">Halalkalibacter krulwichiae</name>
    <dbReference type="NCBI Taxonomy" id="199441"/>
    <lineage>
        <taxon>Bacteria</taxon>
        <taxon>Bacillati</taxon>
        <taxon>Bacillota</taxon>
        <taxon>Bacilli</taxon>
        <taxon>Bacillales</taxon>
        <taxon>Bacillaceae</taxon>
        <taxon>Halalkalibacter</taxon>
    </lineage>
</organism>
<evidence type="ECO:0000256" key="3">
    <source>
        <dbReference type="ARBA" id="ARBA00022630"/>
    </source>
</evidence>
<keyword evidence="10" id="KW-1185">Reference proteome</keyword>
<dbReference type="InterPro" id="IPR050627">
    <property type="entry name" value="Nitroreductase/BluB"/>
</dbReference>
<keyword evidence="6 9" id="KW-0560">Oxidoreductase</keyword>
<dbReference type="Proteomes" id="UP000193006">
    <property type="component" value="Chromosome"/>
</dbReference>
<dbReference type="InterPro" id="IPR000415">
    <property type="entry name" value="Nitroreductase-like"/>
</dbReference>
<protein>
    <submittedName>
        <fullName evidence="9">Putative NAD(P)H nitroreductase YfkO</fullName>
        <ecNumber evidence="9">1.-.-.-</ecNumber>
    </submittedName>
</protein>
<evidence type="ECO:0000256" key="4">
    <source>
        <dbReference type="ARBA" id="ARBA00022643"/>
    </source>
</evidence>
<keyword evidence="4" id="KW-0288">FMN</keyword>
<proteinExistence type="inferred from homology"/>
<evidence type="ECO:0000313" key="10">
    <source>
        <dbReference type="Proteomes" id="UP000193006"/>
    </source>
</evidence>
<feature type="domain" description="Nitroreductase" evidence="8">
    <location>
        <begin position="17"/>
        <end position="202"/>
    </location>
</feature>
<evidence type="ECO:0000256" key="1">
    <source>
        <dbReference type="ARBA" id="ARBA00001917"/>
    </source>
</evidence>
<dbReference type="AlphaFoldDB" id="A0A1X9MF96"/>
<dbReference type="KEGG" id="bkw:BkAM31D_15795"/>
<dbReference type="SUPFAM" id="SSF55469">
    <property type="entry name" value="FMN-dependent nitroreductase-like"/>
    <property type="match status" value="1"/>
</dbReference>
<evidence type="ECO:0000256" key="5">
    <source>
        <dbReference type="ARBA" id="ARBA00022857"/>
    </source>
</evidence>
<dbReference type="GO" id="GO:0046857">
    <property type="term" value="F:oxidoreductase activity, acting on other nitrogenous compounds as donors, with NAD or NADP as acceptor"/>
    <property type="evidence" value="ECO:0007669"/>
    <property type="project" value="TreeGrafter"/>
</dbReference>
<dbReference type="CDD" id="cd02149">
    <property type="entry name" value="NfsB-like"/>
    <property type="match status" value="1"/>
</dbReference>
<name>A0A1X9MF96_9BACI</name>
<keyword evidence="3" id="KW-0285">Flavoprotein</keyword>
<dbReference type="EMBL" id="CP020814">
    <property type="protein sequence ID" value="ARK31200.1"/>
    <property type="molecule type" value="Genomic_DNA"/>
</dbReference>
<gene>
    <name evidence="9" type="primary">yfkO</name>
    <name evidence="9" type="ORF">BkAM31D_15795</name>
</gene>
<evidence type="ECO:0000313" key="9">
    <source>
        <dbReference type="EMBL" id="ARK31200.1"/>
    </source>
</evidence>
<evidence type="ECO:0000256" key="7">
    <source>
        <dbReference type="ARBA" id="ARBA00023027"/>
    </source>
</evidence>
<dbReference type="Pfam" id="PF00881">
    <property type="entry name" value="Nitroreductase"/>
    <property type="match status" value="1"/>
</dbReference>
<comment type="similarity">
    <text evidence="2">Belongs to the nitroreductase family.</text>
</comment>
<evidence type="ECO:0000256" key="6">
    <source>
        <dbReference type="ARBA" id="ARBA00023002"/>
    </source>
</evidence>
<dbReference type="PANTHER" id="PTHR23026">
    <property type="entry name" value="NADPH NITROREDUCTASE"/>
    <property type="match status" value="1"/>
</dbReference>
<comment type="cofactor">
    <cofactor evidence="1">
        <name>FMN</name>
        <dbReference type="ChEBI" id="CHEBI:58210"/>
    </cofactor>
</comment>
<keyword evidence="5" id="KW-0521">NADP</keyword>
<reference evidence="9 10" key="1">
    <citation type="submission" date="2017-04" db="EMBL/GenBank/DDBJ databases">
        <title>Bacillus krulwichiae AM31D Genome sequencing and assembly.</title>
        <authorList>
            <person name="Krulwich T.A."/>
            <person name="Anastor L."/>
            <person name="Ehrlich R."/>
            <person name="Ehrlich G.D."/>
            <person name="Janto B."/>
        </authorList>
    </citation>
    <scope>NUCLEOTIDE SEQUENCE [LARGE SCALE GENOMIC DNA]</scope>
    <source>
        <strain evidence="9 10">AM31D</strain>
    </source>
</reference>
<dbReference type="EC" id="1.-.-.-" evidence="9"/>
<evidence type="ECO:0000256" key="2">
    <source>
        <dbReference type="ARBA" id="ARBA00007118"/>
    </source>
</evidence>
<dbReference type="InterPro" id="IPR033878">
    <property type="entry name" value="NfsB-like"/>
</dbReference>
<keyword evidence="7" id="KW-0520">NAD</keyword>
<dbReference type="GO" id="GO:0005829">
    <property type="term" value="C:cytosol"/>
    <property type="evidence" value="ECO:0007669"/>
    <property type="project" value="TreeGrafter"/>
</dbReference>
<dbReference type="Gene3D" id="3.40.109.10">
    <property type="entry name" value="NADH Oxidase"/>
    <property type="match status" value="1"/>
</dbReference>
<accession>A0A1X9MF96</accession>